<dbReference type="Gene3D" id="3.30.70.1210">
    <property type="entry name" value="Crispr-associated protein, domain 2"/>
    <property type="match status" value="1"/>
</dbReference>
<sequence length="218" mass="25757">MYISRVEIDTNNRQKIRDLYHLGAYHNWVENCFPNELKKKVRLRHLWRIDELNGKKYLLVLSEEKPKLDRLERYGVANTAETKDYDHFLSSLNQGKKYRFKLTANPSYRITDAKTGKSKVVPHITVLQQTKWLLDRSEKYGFDLVKSEDDEETYEMNITSRDWPRLRRKGNKIVKLSRVTFEGLLEIKDLQQFKQAMVTGIGREKAFGMGLLTVIPME</sequence>
<evidence type="ECO:0000313" key="1">
    <source>
        <dbReference type="EMBL" id="KWU03275.1"/>
    </source>
</evidence>
<dbReference type="NCBIfam" id="TIGR01907">
    <property type="entry name" value="casE_Cse3"/>
    <property type="match status" value="1"/>
</dbReference>
<dbReference type="SUPFAM" id="SSF117987">
    <property type="entry name" value="CRISPR-associated protein"/>
    <property type="match status" value="2"/>
</dbReference>
<dbReference type="SMART" id="SM01101">
    <property type="entry name" value="CRISPR_assoc"/>
    <property type="match status" value="1"/>
</dbReference>
<dbReference type="RefSeq" id="WP_060462360.1">
    <property type="nucleotide sequence ID" value="NZ_AP025162.1"/>
</dbReference>
<dbReference type="InterPro" id="IPR010179">
    <property type="entry name" value="CRISPR-assoc_prot_Cse3"/>
</dbReference>
<dbReference type="EMBL" id="LJGP01000036">
    <property type="protein sequence ID" value="KWU03275.1"/>
    <property type="molecule type" value="Genomic_DNA"/>
</dbReference>
<gene>
    <name evidence="1" type="ORF">AEL95_08490</name>
</gene>
<dbReference type="CDD" id="cd09727">
    <property type="entry name" value="Cas6_I-E"/>
    <property type="match status" value="1"/>
</dbReference>
<dbReference type="Gene3D" id="3.30.70.1200">
    <property type="entry name" value="Crispr-associated protein, domain 1"/>
    <property type="match status" value="1"/>
</dbReference>
<dbReference type="PATRIC" id="fig|47770.28.peg.1172"/>
<comment type="caution">
    <text evidence="1">The sequence shown here is derived from an EMBL/GenBank/DDBJ whole genome shotgun (WGS) entry which is preliminary data.</text>
</comment>
<dbReference type="Proteomes" id="UP000067598">
    <property type="component" value="Unassembled WGS sequence"/>
</dbReference>
<proteinExistence type="predicted"/>
<name>A0A125P646_9LACO</name>
<reference evidence="1 2" key="1">
    <citation type="journal article" date="2016" name="Microbiology (Mosc.)">
        <title>Comparison of Lactobacillus crispatus isolates from Lactobacillus-dominated vaginal microbiomes with isolates from microbiomes containing bacterial vaginosis-associated bacteria.</title>
        <authorList>
            <person name="Abdelmaksoud A.A."/>
            <person name="Koparde V.N."/>
            <person name="Sheth N.U."/>
            <person name="Serrano M.G."/>
            <person name="Glascock A.L."/>
            <person name="Fettweis J.M."/>
            <person name="Strauss Iii J.F."/>
            <person name="Buck G.A."/>
            <person name="Jefferson K.K."/>
        </authorList>
    </citation>
    <scope>NUCLEOTIDE SEQUENCE [LARGE SCALE GENOMIC DNA]</scope>
    <source>
        <strain evidence="1 2">VMC3</strain>
    </source>
</reference>
<evidence type="ECO:0000313" key="2">
    <source>
        <dbReference type="Proteomes" id="UP000067598"/>
    </source>
</evidence>
<dbReference type="AlphaFoldDB" id="A0A125P646"/>
<accession>A0A125P646</accession>
<protein>
    <submittedName>
        <fullName evidence="1">CRISPR-associated protein CasE</fullName>
    </submittedName>
</protein>
<dbReference type="Pfam" id="PF08798">
    <property type="entry name" value="CRISPR_assoc"/>
    <property type="match status" value="1"/>
</dbReference>
<organism evidence="1 2">
    <name type="scientific">Lactobacillus crispatus</name>
    <dbReference type="NCBI Taxonomy" id="47770"/>
    <lineage>
        <taxon>Bacteria</taxon>
        <taxon>Bacillati</taxon>
        <taxon>Bacillota</taxon>
        <taxon>Bacilli</taxon>
        <taxon>Lactobacillales</taxon>
        <taxon>Lactobacillaceae</taxon>
        <taxon>Lactobacillus</taxon>
    </lineage>
</organism>